<dbReference type="EMBL" id="CP042305">
    <property type="protein sequence ID" value="QDZ15576.1"/>
    <property type="molecule type" value="Genomic_DNA"/>
</dbReference>
<dbReference type="SUPFAM" id="SSF52540">
    <property type="entry name" value="P-loop containing nucleoside triphosphate hydrolases"/>
    <property type="match status" value="1"/>
</dbReference>
<evidence type="ECO:0000256" key="3">
    <source>
        <dbReference type="SAM" id="MobiDB-lite"/>
    </source>
</evidence>
<dbReference type="AlphaFoldDB" id="A0A5B8M5J7"/>
<dbReference type="SMART" id="SM00382">
    <property type="entry name" value="AAA"/>
    <property type="match status" value="1"/>
</dbReference>
<dbReference type="Pfam" id="PF00005">
    <property type="entry name" value="ABC_tran"/>
    <property type="match status" value="1"/>
</dbReference>
<dbReference type="GO" id="GO:0005524">
    <property type="term" value="F:ATP binding"/>
    <property type="evidence" value="ECO:0007669"/>
    <property type="project" value="UniProtKB-KW"/>
</dbReference>
<dbReference type="KEGG" id="huw:FPZ11_13125"/>
<dbReference type="Proteomes" id="UP000320216">
    <property type="component" value="Chromosome"/>
</dbReference>
<evidence type="ECO:0000256" key="1">
    <source>
        <dbReference type="ARBA" id="ARBA00022741"/>
    </source>
</evidence>
<evidence type="ECO:0000313" key="6">
    <source>
        <dbReference type="Proteomes" id="UP000320216"/>
    </source>
</evidence>
<feature type="region of interest" description="Disordered" evidence="3">
    <location>
        <begin position="33"/>
        <end position="57"/>
    </location>
</feature>
<dbReference type="InterPro" id="IPR003593">
    <property type="entry name" value="AAA+_ATPase"/>
</dbReference>
<dbReference type="GO" id="GO:0016887">
    <property type="term" value="F:ATP hydrolysis activity"/>
    <property type="evidence" value="ECO:0007669"/>
    <property type="project" value="InterPro"/>
</dbReference>
<evidence type="ECO:0000313" key="5">
    <source>
        <dbReference type="EMBL" id="QDZ15576.1"/>
    </source>
</evidence>
<name>A0A5B8M5J7_9MICO</name>
<proteinExistence type="predicted"/>
<evidence type="ECO:0000256" key="2">
    <source>
        <dbReference type="ARBA" id="ARBA00022840"/>
    </source>
</evidence>
<feature type="domain" description="ABC transporter" evidence="4">
    <location>
        <begin position="65"/>
        <end position="304"/>
    </location>
</feature>
<keyword evidence="1" id="KW-0547">Nucleotide-binding</keyword>
<reference evidence="5 6" key="1">
    <citation type="submission" date="2019-07" db="EMBL/GenBank/DDBJ databases">
        <title>Full genome sequence of Humibacter sp. WJ7-1.</title>
        <authorList>
            <person name="Im W.-T."/>
        </authorList>
    </citation>
    <scope>NUCLEOTIDE SEQUENCE [LARGE SCALE GENOMIC DNA]</scope>
    <source>
        <strain evidence="5 6">WJ7-1</strain>
    </source>
</reference>
<dbReference type="Gene3D" id="3.40.50.300">
    <property type="entry name" value="P-loop containing nucleotide triphosphate hydrolases"/>
    <property type="match status" value="1"/>
</dbReference>
<dbReference type="InterPro" id="IPR003439">
    <property type="entry name" value="ABC_transporter-like_ATP-bd"/>
</dbReference>
<organism evidence="5 6">
    <name type="scientific">Humibacter ginsenosidimutans</name>
    <dbReference type="NCBI Taxonomy" id="2599293"/>
    <lineage>
        <taxon>Bacteria</taxon>
        <taxon>Bacillati</taxon>
        <taxon>Actinomycetota</taxon>
        <taxon>Actinomycetes</taxon>
        <taxon>Micrococcales</taxon>
        <taxon>Microbacteriaceae</taxon>
        <taxon>Humibacter</taxon>
    </lineage>
</organism>
<dbReference type="InterPro" id="IPR027417">
    <property type="entry name" value="P-loop_NTPase"/>
</dbReference>
<dbReference type="PROSITE" id="PS50893">
    <property type="entry name" value="ABC_TRANSPORTER_2"/>
    <property type="match status" value="1"/>
</dbReference>
<dbReference type="OrthoDB" id="9789994at2"/>
<gene>
    <name evidence="5" type="ORF">FPZ11_13125</name>
</gene>
<dbReference type="PANTHER" id="PTHR43158:SF2">
    <property type="entry name" value="SKFA PEPTIDE EXPORT ATP-BINDING PROTEIN SKFE"/>
    <property type="match status" value="1"/>
</dbReference>
<protein>
    <submittedName>
        <fullName evidence="5">ATP-binding cassette domain-containing protein</fullName>
    </submittedName>
</protein>
<keyword evidence="6" id="KW-1185">Reference proteome</keyword>
<accession>A0A5B8M5J7</accession>
<keyword evidence="2 5" id="KW-0067">ATP-binding</keyword>
<evidence type="ECO:0000259" key="4">
    <source>
        <dbReference type="PROSITE" id="PS50893"/>
    </source>
</evidence>
<dbReference type="PANTHER" id="PTHR43158">
    <property type="entry name" value="SKFA PEPTIDE EXPORT ATP-BINDING PROTEIN SKFE"/>
    <property type="match status" value="1"/>
</dbReference>
<sequence length="323" mass="35466">MPGSATAGRSPSWPCCSSSPWWRRHCCRVTRDPQPAAEPALGGRGDPPRSHRPNWNNGRVSERILTVSDVAFVRQGRAILSDISLTVDRGQHWALIGANGAGKSTLLSLLGAVQHPTSGGVDIMGRRLGRVDLRELRSLIGHVNPRHEVRSPLTVRDVVATGLTGTQELMLRWEPTAADRIRVDELIELMGMTARRDARWPNLSQGERGRALIARALMPDPHLLLLDEPTTGLDIAAREHLLDRVDELRARHPDLASVLVTHHLEELPASTTHAMLLRDGKVLAQGDADAVLTGSLVSEALDYPLSITRVEGRWSVRTDKSVR</sequence>